<feature type="compositionally biased region" description="Basic and acidic residues" evidence="7">
    <location>
        <begin position="362"/>
        <end position="383"/>
    </location>
</feature>
<keyword evidence="5" id="KW-0496">Mitochondrion</keyword>
<evidence type="ECO:0000256" key="1">
    <source>
        <dbReference type="ARBA" id="ARBA00004173"/>
    </source>
</evidence>
<dbReference type="AlphaFoldDB" id="A0A2J6QV73"/>
<evidence type="ECO:0000313" key="9">
    <source>
        <dbReference type="Proteomes" id="UP000235786"/>
    </source>
</evidence>
<dbReference type="EMBL" id="KZ613968">
    <property type="protein sequence ID" value="PMD30167.1"/>
    <property type="molecule type" value="Genomic_DNA"/>
</dbReference>
<name>A0A2J6QV73_HYAVF</name>
<dbReference type="GO" id="GO:0005783">
    <property type="term" value="C:endoplasmic reticulum"/>
    <property type="evidence" value="ECO:0007669"/>
    <property type="project" value="UniProtKB-SubCell"/>
</dbReference>
<feature type="region of interest" description="Disordered" evidence="7">
    <location>
        <begin position="73"/>
        <end position="92"/>
    </location>
</feature>
<comment type="subcellular location">
    <subcellularLocation>
        <location evidence="2">Endoplasmic reticulum</location>
    </subcellularLocation>
    <subcellularLocation>
        <location evidence="3">Membrane</location>
    </subcellularLocation>
    <subcellularLocation>
        <location evidence="1">Mitochondrion</location>
    </subcellularLocation>
</comment>
<evidence type="ECO:0000256" key="7">
    <source>
        <dbReference type="SAM" id="MobiDB-lite"/>
    </source>
</evidence>
<evidence type="ECO:0000256" key="3">
    <source>
        <dbReference type="ARBA" id="ARBA00004370"/>
    </source>
</evidence>
<dbReference type="Proteomes" id="UP000235786">
    <property type="component" value="Unassembled WGS sequence"/>
</dbReference>
<accession>A0A2J6QV73</accession>
<feature type="region of interest" description="Disordered" evidence="7">
    <location>
        <begin position="305"/>
        <end position="404"/>
    </location>
</feature>
<keyword evidence="6" id="KW-0472">Membrane</keyword>
<sequence>MMSDGGHLGRQESDGGDGNDDDHTKPENAAAEEAKDADEVCSVAHDLASSRPEQNDHDDNRIHLTIETGEMKMSNLSSRSSIASPVSGPGLHINERFEPSQFDDCDVITVHGIRDEPKTAWQTTTKYWWIHDDIFTVRQIDFSYDTHEEADIFKLDGIATEARNLLTDYVAMRDDLPVTRTNRPVIWICHDIGGHIVKQALVYAAMQPQAYRQIALLTTTIVFLGVPHRAHSMEELEDQLHGLLVLPGPDDIKQGIVQKVTSLAKQVASINTQFLESNLNSRAGIVNGFGLSVVPSLQSKIILPNGTSENGATASKDGQKETSNNGQNDRRGSGKEENNVPGASSLLDQRAEDGEAGTQLTDEAKPEESKAKTDTNAKGKDSSESGETFASNEEAPTSPPVITPFPRYNVSMGYPFETSSRYRSTVNHLDLVKEGVPDDVEDREHPYWGGMIAELFNTAGFPLQLNYGLIQGQGNVLSLIPPRRTTSVHFDPNVPKLPFIAWIHEQEAYKTFRKRTVGPAMLYLHGIRDSDSLPSISKVCQKFYIDYDDEMDREYNAFERSVVYFEFDKRDCRYNNLSAMLVTFLSDIIWHFWKTLEVDMGEIFEMLAQYHSWSLEDLYFAFSYLRDHVTVVVLGARIESAGLERIHVQDHHLDYWT</sequence>
<dbReference type="SUPFAM" id="SSF53474">
    <property type="entry name" value="alpha/beta-Hydrolases"/>
    <property type="match status" value="1"/>
</dbReference>
<evidence type="ECO:0000256" key="5">
    <source>
        <dbReference type="ARBA" id="ARBA00023128"/>
    </source>
</evidence>
<keyword evidence="9" id="KW-1185">Reference proteome</keyword>
<evidence type="ECO:0000256" key="4">
    <source>
        <dbReference type="ARBA" id="ARBA00022824"/>
    </source>
</evidence>
<evidence type="ECO:0008006" key="10">
    <source>
        <dbReference type="Google" id="ProtNLM"/>
    </source>
</evidence>
<keyword evidence="4" id="KW-0256">Endoplasmic reticulum</keyword>
<feature type="compositionally biased region" description="Basic and acidic residues" evidence="7">
    <location>
        <begin position="21"/>
        <end position="38"/>
    </location>
</feature>
<gene>
    <name evidence="8" type="ORF">L207DRAFT_227769</name>
</gene>
<evidence type="ECO:0000256" key="6">
    <source>
        <dbReference type="ARBA" id="ARBA00023136"/>
    </source>
</evidence>
<reference evidence="8 9" key="1">
    <citation type="submission" date="2016-04" db="EMBL/GenBank/DDBJ databases">
        <title>A degradative enzymes factory behind the ericoid mycorrhizal symbiosis.</title>
        <authorList>
            <consortium name="DOE Joint Genome Institute"/>
            <person name="Martino E."/>
            <person name="Morin E."/>
            <person name="Grelet G."/>
            <person name="Kuo A."/>
            <person name="Kohler A."/>
            <person name="Daghino S."/>
            <person name="Barry K."/>
            <person name="Choi C."/>
            <person name="Cichocki N."/>
            <person name="Clum A."/>
            <person name="Copeland A."/>
            <person name="Hainaut M."/>
            <person name="Haridas S."/>
            <person name="Labutti K."/>
            <person name="Lindquist E."/>
            <person name="Lipzen A."/>
            <person name="Khouja H.-R."/>
            <person name="Murat C."/>
            <person name="Ohm R."/>
            <person name="Olson A."/>
            <person name="Spatafora J."/>
            <person name="Veneault-Fourrey C."/>
            <person name="Henrissat B."/>
            <person name="Grigoriev I."/>
            <person name="Martin F."/>
            <person name="Perotto S."/>
        </authorList>
    </citation>
    <scope>NUCLEOTIDE SEQUENCE [LARGE SCALE GENOMIC DNA]</scope>
    <source>
        <strain evidence="8 9">F</strain>
    </source>
</reference>
<dbReference type="InterPro" id="IPR029058">
    <property type="entry name" value="AB_hydrolase_fold"/>
</dbReference>
<dbReference type="InterPro" id="IPR052374">
    <property type="entry name" value="SERAC1"/>
</dbReference>
<organism evidence="8 9">
    <name type="scientific">Hyaloscypha variabilis (strain UAMH 11265 / GT02V1 / F)</name>
    <name type="common">Meliniomyces variabilis</name>
    <dbReference type="NCBI Taxonomy" id="1149755"/>
    <lineage>
        <taxon>Eukaryota</taxon>
        <taxon>Fungi</taxon>
        <taxon>Dikarya</taxon>
        <taxon>Ascomycota</taxon>
        <taxon>Pezizomycotina</taxon>
        <taxon>Leotiomycetes</taxon>
        <taxon>Helotiales</taxon>
        <taxon>Hyaloscyphaceae</taxon>
        <taxon>Hyaloscypha</taxon>
        <taxon>Hyaloscypha variabilis</taxon>
    </lineage>
</organism>
<feature type="compositionally biased region" description="Basic and acidic residues" evidence="7">
    <location>
        <begin position="328"/>
        <end position="338"/>
    </location>
</feature>
<feature type="compositionally biased region" description="Polar residues" evidence="7">
    <location>
        <begin position="74"/>
        <end position="84"/>
    </location>
</feature>
<dbReference type="PANTHER" id="PTHR48182">
    <property type="entry name" value="PROTEIN SERAC1"/>
    <property type="match status" value="1"/>
</dbReference>
<feature type="region of interest" description="Disordered" evidence="7">
    <location>
        <begin position="1"/>
        <end position="40"/>
    </location>
</feature>
<protein>
    <recommendedName>
        <fullName evidence="10">DUF676 domain-containing protein</fullName>
    </recommendedName>
</protein>
<evidence type="ECO:0000313" key="8">
    <source>
        <dbReference type="EMBL" id="PMD30167.1"/>
    </source>
</evidence>
<dbReference type="GO" id="GO:0016020">
    <property type="term" value="C:membrane"/>
    <property type="evidence" value="ECO:0007669"/>
    <property type="project" value="UniProtKB-SubCell"/>
</dbReference>
<evidence type="ECO:0000256" key="2">
    <source>
        <dbReference type="ARBA" id="ARBA00004240"/>
    </source>
</evidence>
<dbReference type="PANTHER" id="PTHR48182:SF2">
    <property type="entry name" value="PROTEIN SERAC1"/>
    <property type="match status" value="1"/>
</dbReference>
<proteinExistence type="predicted"/>
<feature type="compositionally biased region" description="Polar residues" evidence="7">
    <location>
        <begin position="385"/>
        <end position="395"/>
    </location>
</feature>
<dbReference type="OrthoDB" id="5152843at2759"/>
<dbReference type="GO" id="GO:0005739">
    <property type="term" value="C:mitochondrion"/>
    <property type="evidence" value="ECO:0007669"/>
    <property type="project" value="UniProtKB-SubCell"/>
</dbReference>